<evidence type="ECO:0000313" key="1">
    <source>
        <dbReference type="EMBL" id="PXX93653.1"/>
    </source>
</evidence>
<reference evidence="2" key="1">
    <citation type="submission" date="2018-05" db="EMBL/GenBank/DDBJ databases">
        <authorList>
            <person name="Lu D."/>
        </authorList>
    </citation>
    <scope>NUCLEOTIDE SEQUENCE [LARGE SCALE GENOMIC DNA]</scope>
    <source>
        <strain evidence="2">F01</strain>
    </source>
</reference>
<comment type="caution">
    <text evidence="1">The sequence shown here is derived from an EMBL/GenBank/DDBJ whole genome shotgun (WGS) entry which is preliminary data.</text>
</comment>
<sequence length="251" mass="27469">MKARSNHRQAAVLVLASILLLLSTSALSGYRPGEESGRVITTPSATSEVSVMFGKKIVRQLYTSCGLNISYLDVPAARAVMMAEKSQSDGELARIPMAVKDDAPLLPLSTPIDEIRLVPLFLNNESATAHANLTGKRIGFLNGYRMIASVLPEDATPVATSDTFQLVNLLERKRIDVALTLEWDALAAKYHNQDMVIGEPLLESSLYHWVHESREQDIACLSGELNRMKADGRLQRAIREGIESGSPNQAQ</sequence>
<dbReference type="EMBL" id="QFWX01000001">
    <property type="protein sequence ID" value="PXX93653.1"/>
    <property type="molecule type" value="Genomic_DNA"/>
</dbReference>
<proteinExistence type="predicted"/>
<evidence type="ECO:0000313" key="2">
    <source>
        <dbReference type="Proteomes" id="UP000253987"/>
    </source>
</evidence>
<protein>
    <submittedName>
        <fullName evidence="1">Uncharacterized protein</fullName>
    </submittedName>
</protein>
<reference evidence="1 2" key="2">
    <citation type="submission" date="2018-06" db="EMBL/GenBank/DDBJ databases">
        <title>Marinobactersediminissp. nov, a moderately halophilic bacterium isolated from marine solar saltern.</title>
        <authorList>
            <person name="Zhang Y."/>
        </authorList>
    </citation>
    <scope>NUCLEOTIDE SEQUENCE [LARGE SCALE GENOMIC DNA]</scope>
    <source>
        <strain evidence="1 2">F01</strain>
    </source>
</reference>
<dbReference type="AlphaFoldDB" id="A0A2V3ZSQ2"/>
<accession>A0A2V3ZSQ2</accession>
<dbReference type="Proteomes" id="UP000253987">
    <property type="component" value="Unassembled WGS sequence"/>
</dbReference>
<gene>
    <name evidence="1" type="ORF">DIT71_02315</name>
</gene>
<name>A0A2V3ZSQ2_9GAMM</name>
<keyword evidence="2" id="KW-1185">Reference proteome</keyword>
<organism evidence="1 2">
    <name type="scientific">Marinobacter vulgaris</name>
    <dbReference type="NCBI Taxonomy" id="1928331"/>
    <lineage>
        <taxon>Bacteria</taxon>
        <taxon>Pseudomonadati</taxon>
        <taxon>Pseudomonadota</taxon>
        <taxon>Gammaproteobacteria</taxon>
        <taxon>Pseudomonadales</taxon>
        <taxon>Marinobacteraceae</taxon>
        <taxon>Marinobacter</taxon>
    </lineage>
</organism>
<dbReference type="SUPFAM" id="SSF53850">
    <property type="entry name" value="Periplasmic binding protein-like II"/>
    <property type="match status" value="1"/>
</dbReference>